<dbReference type="CDD" id="cd02961">
    <property type="entry name" value="PDI_a_family"/>
    <property type="match status" value="1"/>
</dbReference>
<feature type="chain" id="PRO_5046803505" evidence="2">
    <location>
        <begin position="25"/>
        <end position="816"/>
    </location>
</feature>
<dbReference type="Pfam" id="PF24509">
    <property type="entry name" value="TXNDC16_2nd"/>
    <property type="match status" value="1"/>
</dbReference>
<evidence type="ECO:0000256" key="1">
    <source>
        <dbReference type="SAM" id="MobiDB-lite"/>
    </source>
</evidence>
<evidence type="ECO:0000259" key="4">
    <source>
        <dbReference type="Pfam" id="PF24508"/>
    </source>
</evidence>
<keyword evidence="8" id="KW-1185">Reference proteome</keyword>
<dbReference type="InterPro" id="IPR057642">
    <property type="entry name" value="TXNDC16_2nd"/>
</dbReference>
<dbReference type="InterPro" id="IPR013766">
    <property type="entry name" value="Thioredoxin_domain"/>
</dbReference>
<dbReference type="Gene3D" id="3.40.30.10">
    <property type="entry name" value="Glutaredoxin"/>
    <property type="match status" value="2"/>
</dbReference>
<dbReference type="InterPro" id="IPR057639">
    <property type="entry name" value="TXNDC16_N"/>
</dbReference>
<dbReference type="Pfam" id="PF00085">
    <property type="entry name" value="Thioredoxin"/>
    <property type="match status" value="1"/>
</dbReference>
<dbReference type="InterPro" id="IPR036249">
    <property type="entry name" value="Thioredoxin-like_sf"/>
</dbReference>
<reference evidence="7" key="1">
    <citation type="submission" date="2025-08" db="UniProtKB">
        <authorList>
            <consortium name="Ensembl"/>
        </authorList>
    </citation>
    <scope>IDENTIFICATION</scope>
</reference>
<organism evidence="7 8">
    <name type="scientific">Sinocyclocheilus anshuiensis</name>
    <dbReference type="NCBI Taxonomy" id="1608454"/>
    <lineage>
        <taxon>Eukaryota</taxon>
        <taxon>Metazoa</taxon>
        <taxon>Chordata</taxon>
        <taxon>Craniata</taxon>
        <taxon>Vertebrata</taxon>
        <taxon>Euteleostomi</taxon>
        <taxon>Actinopterygii</taxon>
        <taxon>Neopterygii</taxon>
        <taxon>Teleostei</taxon>
        <taxon>Ostariophysi</taxon>
        <taxon>Cypriniformes</taxon>
        <taxon>Cyprinidae</taxon>
        <taxon>Cyprininae</taxon>
        <taxon>Sinocyclocheilus</taxon>
    </lineage>
</organism>
<dbReference type="AlphaFoldDB" id="A0A671M1C7"/>
<feature type="domain" description="TXNDC16 third thioredoxin-like" evidence="6">
    <location>
        <begin position="261"/>
        <end position="348"/>
    </location>
</feature>
<dbReference type="InterPro" id="IPR057645">
    <property type="entry name" value="TXNDC16_3rd"/>
</dbReference>
<evidence type="ECO:0000313" key="8">
    <source>
        <dbReference type="Proteomes" id="UP000472260"/>
    </source>
</evidence>
<name>A0A671M1C7_9TELE</name>
<dbReference type="Pfam" id="PF13848">
    <property type="entry name" value="Thioredoxin_6"/>
    <property type="match status" value="1"/>
</dbReference>
<feature type="signal peptide" evidence="2">
    <location>
        <begin position="1"/>
        <end position="24"/>
    </location>
</feature>
<dbReference type="Pfam" id="PF24510">
    <property type="entry name" value="TXNDC16_3rd"/>
    <property type="match status" value="1"/>
</dbReference>
<feature type="domain" description="TXNDC16 second thioredoxin-like" evidence="5">
    <location>
        <begin position="139"/>
        <end position="260"/>
    </location>
</feature>
<feature type="compositionally biased region" description="Basic and acidic residues" evidence="1">
    <location>
        <begin position="782"/>
        <end position="792"/>
    </location>
</feature>
<feature type="domain" description="Thioredoxin" evidence="3">
    <location>
        <begin position="401"/>
        <end position="501"/>
    </location>
</feature>
<accession>A0A671M1C7</accession>
<dbReference type="Ensembl" id="ENSSANT00000028416.1">
    <property type="protein sequence ID" value="ENSSANP00000026690.1"/>
    <property type="gene ID" value="ENSSANG00000013728.1"/>
</dbReference>
<feature type="region of interest" description="Disordered" evidence="1">
    <location>
        <begin position="772"/>
        <end position="816"/>
    </location>
</feature>
<dbReference type="PANTHER" id="PTHR22699:SF1">
    <property type="entry name" value="THIOREDOXIN DOMAIN-CONTAINING PROTEIN 16"/>
    <property type="match status" value="1"/>
</dbReference>
<evidence type="ECO:0000259" key="5">
    <source>
        <dbReference type="Pfam" id="PF24509"/>
    </source>
</evidence>
<dbReference type="SUPFAM" id="SSF52833">
    <property type="entry name" value="Thioredoxin-like"/>
    <property type="match status" value="1"/>
</dbReference>
<gene>
    <name evidence="7" type="primary">txndc16</name>
</gene>
<evidence type="ECO:0000259" key="3">
    <source>
        <dbReference type="Pfam" id="PF00085"/>
    </source>
</evidence>
<sequence length="816" mass="91792">MHRRGNRTMCIVYLIAFLFSLTSEQCSSKLIEDSSQSFMERMHTGKTSFIYFGNHGETLINVLQMIAEPLSQCAKLSKSHLSDQHISVSVNCSEDAIANYCTGEKLMTKAYLFRGSEVLRSFDIDTVFDVNAIVSHVLFSVLFNEVRYVHTPAELLRVESAAKQNSDIVVGHIPVLGLPEHRALMEAAFVYGTKYQFVQTTGTLVLKHMGVVDPSSSQAWLWFLHCKGVSRRSDPCPSIPMRKPLNTINIHTFLQLMEAPLTEAVLDPSDVDVVHMHLGVPVLYLFSQLQTQQLDWATAQTLALQLRGEVGVVVIHRDGPNVKTSLKYNAAYRLPQEDVKYFTLNSAEGVVKLFKEELLQEHKFEDEEEDEEHWSDLDILDDEVSESVYRDRDLMLDLESVIELTSDTFQITVTQNDITVVLFYFKWDAVCMAFIQSYIEVADALEGMNGVKLAAVNCGEWTDICSDHNVTSFPTVLIYRPMAAAQLYKGMLGTKSLHRFILLSLVSNPYLLSSSAEVMSFLEGDLYSKHMYLTPVRVLGLFSSTHDMGVTSFEEAARLLRGETILGLFAHKEAEQWVEGLSVNLPALLVSRSPGVPYEVYSLPSSSPTDLVSLIKQVELDRFPELTVENLPWYLELGKPLLLLFIGKEDSTESMKALAEIKQLLSSGQLDSFLPCWIHLGRTPVGRSILEKYLGFVPPLPVLVMSRLKTGEEVFLFPPERPLMAKNILQWIHDVENGQEQPAGLIPDGKWGPPVPFFDFLAIMDQEAPTYAAQRAPKMKTGGREDHREQKHGTPNQRQTPHPSPNPQAPRQHSEL</sequence>
<protein>
    <submittedName>
        <fullName evidence="7">Thioredoxin domain containing 16</fullName>
    </submittedName>
</protein>
<keyword evidence="2" id="KW-0732">Signal</keyword>
<evidence type="ECO:0000259" key="6">
    <source>
        <dbReference type="Pfam" id="PF24510"/>
    </source>
</evidence>
<dbReference type="InterPro" id="IPR040090">
    <property type="entry name" value="TXNDC16"/>
</dbReference>
<proteinExistence type="predicted"/>
<feature type="domain" description="TXNDC16 N-terminal" evidence="4">
    <location>
        <begin position="29"/>
        <end position="138"/>
    </location>
</feature>
<dbReference type="Pfam" id="PF24508">
    <property type="entry name" value="TXNDC16_N"/>
    <property type="match status" value="1"/>
</dbReference>
<reference evidence="7" key="2">
    <citation type="submission" date="2025-09" db="UniProtKB">
        <authorList>
            <consortium name="Ensembl"/>
        </authorList>
    </citation>
    <scope>IDENTIFICATION</scope>
</reference>
<dbReference type="Proteomes" id="UP000472260">
    <property type="component" value="Unassembled WGS sequence"/>
</dbReference>
<evidence type="ECO:0000313" key="7">
    <source>
        <dbReference type="Ensembl" id="ENSSANP00000026690.1"/>
    </source>
</evidence>
<dbReference type="PANTHER" id="PTHR22699">
    <property type="entry name" value="THIOREDOXIN DOMAIN-CONTAINING PROTEIN 16"/>
    <property type="match status" value="1"/>
</dbReference>
<evidence type="ECO:0000256" key="2">
    <source>
        <dbReference type="SAM" id="SignalP"/>
    </source>
</evidence>